<keyword evidence="3" id="KW-1185">Reference proteome</keyword>
<dbReference type="PROSITE" id="PS51257">
    <property type="entry name" value="PROKAR_LIPOPROTEIN"/>
    <property type="match status" value="1"/>
</dbReference>
<name>A0A545AIB1_9ACTN</name>
<dbReference type="InParanoid" id="A0A545AIB1"/>
<organism evidence="2 3">
    <name type="scientific">Cryptosporangium phraense</name>
    <dbReference type="NCBI Taxonomy" id="2593070"/>
    <lineage>
        <taxon>Bacteria</taxon>
        <taxon>Bacillati</taxon>
        <taxon>Actinomycetota</taxon>
        <taxon>Actinomycetes</taxon>
        <taxon>Cryptosporangiales</taxon>
        <taxon>Cryptosporangiaceae</taxon>
        <taxon>Cryptosporangium</taxon>
    </lineage>
</organism>
<evidence type="ECO:0000313" key="2">
    <source>
        <dbReference type="EMBL" id="TQS41000.1"/>
    </source>
</evidence>
<evidence type="ECO:0000313" key="3">
    <source>
        <dbReference type="Proteomes" id="UP000317982"/>
    </source>
</evidence>
<evidence type="ECO:0008006" key="4">
    <source>
        <dbReference type="Google" id="ProtNLM"/>
    </source>
</evidence>
<feature type="chain" id="PRO_5039026445" description="Lipoprotein" evidence="1">
    <location>
        <begin position="21"/>
        <end position="450"/>
    </location>
</feature>
<accession>A0A545AIB1</accession>
<dbReference type="OrthoDB" id="5173041at2"/>
<dbReference type="AlphaFoldDB" id="A0A545AIB1"/>
<dbReference type="EMBL" id="VIRS01000031">
    <property type="protein sequence ID" value="TQS41000.1"/>
    <property type="molecule type" value="Genomic_DNA"/>
</dbReference>
<keyword evidence="1" id="KW-0732">Signal</keyword>
<proteinExistence type="predicted"/>
<sequence>MRYRVAALLALALVVTGCSPIDGKMVSYDSVANHVRIAASNLEQANGVRINGTVQDGRGEEIAVDVRLNGAGEGAGKIRRNGIAAQTLVVDSTTYVKAPAAWWAPDNRADTYDDVWVAVSATTIGFDPAAKLKPEALGKLVDDAFGSLQIEGMPPVTEVDKVQVRKVEATAGTLWVTAEKPYQVVRTEGSLLGPRTAVNFVITPPGPTAQIARDVALGLPALRTGSYDAYTTLQFEGALRHTCDAQGCTVTGRVRNPSDEEPVTAVLDGRVTGNRTVLGRCRSGRAEVPASAAADVSCRVTTPAWRKFYASATAPGAPMSTTKYQVTASASAIARAPLATECLRDGKGCATNDLDDGDVMDTFDRSAQAWYERTPADSELADWRRMIEVTAAGPDRVPWATDGQPTVAYLGTQGGRPFVAQFDRQDGKLVAAYGPDPAEATALRQAITGP</sequence>
<gene>
    <name evidence="2" type="ORF">FL583_31995</name>
</gene>
<protein>
    <recommendedName>
        <fullName evidence="4">Lipoprotein</fullName>
    </recommendedName>
</protein>
<comment type="caution">
    <text evidence="2">The sequence shown here is derived from an EMBL/GenBank/DDBJ whole genome shotgun (WGS) entry which is preliminary data.</text>
</comment>
<feature type="signal peptide" evidence="1">
    <location>
        <begin position="1"/>
        <end position="20"/>
    </location>
</feature>
<dbReference type="RefSeq" id="WP_142708605.1">
    <property type="nucleotide sequence ID" value="NZ_VIRS01000031.1"/>
</dbReference>
<evidence type="ECO:0000256" key="1">
    <source>
        <dbReference type="SAM" id="SignalP"/>
    </source>
</evidence>
<reference evidence="2 3" key="1">
    <citation type="submission" date="2019-07" db="EMBL/GenBank/DDBJ databases">
        <title>Cryptosporangium phraense sp. nov., isolated from plant litter.</title>
        <authorList>
            <person name="Suriyachadkun C."/>
        </authorList>
    </citation>
    <scope>NUCLEOTIDE SEQUENCE [LARGE SCALE GENOMIC DNA]</scope>
    <source>
        <strain evidence="2 3">A-T 5661</strain>
    </source>
</reference>
<dbReference type="Proteomes" id="UP000317982">
    <property type="component" value="Unassembled WGS sequence"/>
</dbReference>